<name>A0A7H0IPT8_9ACTN</name>
<dbReference type="KEGG" id="sroi:IAG44_38715"/>
<dbReference type="CDD" id="cd05920">
    <property type="entry name" value="23DHB-AMP_lg"/>
    <property type="match status" value="1"/>
</dbReference>
<dbReference type="GO" id="GO:0016878">
    <property type="term" value="F:acid-thiol ligase activity"/>
    <property type="evidence" value="ECO:0007669"/>
    <property type="project" value="UniProtKB-ARBA"/>
</dbReference>
<evidence type="ECO:0000259" key="4">
    <source>
        <dbReference type="Pfam" id="PF00501"/>
    </source>
</evidence>
<dbReference type="GO" id="GO:0005524">
    <property type="term" value="F:ATP binding"/>
    <property type="evidence" value="ECO:0007669"/>
    <property type="project" value="UniProtKB-KW"/>
</dbReference>
<keyword evidence="7" id="KW-1185">Reference proteome</keyword>
<dbReference type="AlphaFoldDB" id="A0A7H0IPT8"/>
<evidence type="ECO:0000259" key="5">
    <source>
        <dbReference type="Pfam" id="PF13193"/>
    </source>
</evidence>
<accession>A0A7H0IPT8</accession>
<keyword evidence="3" id="KW-0067">ATP-binding</keyword>
<evidence type="ECO:0000256" key="1">
    <source>
        <dbReference type="ARBA" id="ARBA00022598"/>
    </source>
</evidence>
<dbReference type="SUPFAM" id="SSF56801">
    <property type="entry name" value="Acetyl-CoA synthetase-like"/>
    <property type="match status" value="1"/>
</dbReference>
<evidence type="ECO:0000256" key="2">
    <source>
        <dbReference type="ARBA" id="ARBA00022741"/>
    </source>
</evidence>
<dbReference type="InterPro" id="IPR000873">
    <property type="entry name" value="AMP-dep_synth/lig_dom"/>
</dbReference>
<evidence type="ECO:0000313" key="7">
    <source>
        <dbReference type="Proteomes" id="UP000516052"/>
    </source>
</evidence>
<feature type="domain" description="AMP-dependent synthetase/ligase" evidence="4">
    <location>
        <begin position="58"/>
        <end position="418"/>
    </location>
</feature>
<reference evidence="6 7" key="1">
    <citation type="submission" date="2020-08" db="EMBL/GenBank/DDBJ databases">
        <title>A novel species.</title>
        <authorList>
            <person name="Gao J."/>
        </authorList>
    </citation>
    <scope>NUCLEOTIDE SEQUENCE [LARGE SCALE GENOMIC DNA]</scope>
    <source>
        <strain evidence="6 7">CRXT-G-22</strain>
    </source>
</reference>
<dbReference type="PANTHER" id="PTHR43767:SF1">
    <property type="entry name" value="NONRIBOSOMAL PEPTIDE SYNTHASE PES1 (EUROFUNG)-RELATED"/>
    <property type="match status" value="1"/>
</dbReference>
<dbReference type="Proteomes" id="UP000516052">
    <property type="component" value="Chromosome"/>
</dbReference>
<protein>
    <submittedName>
        <fullName evidence="6">AMP-binding protein</fullName>
    </submittedName>
</protein>
<dbReference type="Gene3D" id="3.30.300.30">
    <property type="match status" value="1"/>
</dbReference>
<dbReference type="FunFam" id="2.30.38.10:FF:000003">
    <property type="entry name" value="Vibriobactin-specific 2,3-dihydroxybenzoate-AMP ligase"/>
    <property type="match status" value="1"/>
</dbReference>
<dbReference type="Pfam" id="PF13193">
    <property type="entry name" value="AMP-binding_C"/>
    <property type="match status" value="1"/>
</dbReference>
<feature type="domain" description="AMP-binding enzyme C-terminal" evidence="5">
    <location>
        <begin position="469"/>
        <end position="546"/>
    </location>
</feature>
<dbReference type="Pfam" id="PF00501">
    <property type="entry name" value="AMP-binding"/>
    <property type="match status" value="1"/>
</dbReference>
<dbReference type="InterPro" id="IPR045851">
    <property type="entry name" value="AMP-bd_C_sf"/>
</dbReference>
<sequence length="573" mass="61777">MVFISYNTFGAGNKSPARTSQKGWIHVLDGCTPWPDELAARYRASGHWRGETFDRLLRAWARAHPHRTALVHRERRLSYAGLEAAADRVARRLAGLGIAAGDRVVLQLPNIPEFFAVFFALQRLGAVPVLALPLHRRSEIVHLCRLSEAVAYVVPDVHQGFDHRELAAEALKEAPGLRHVLVVGDPGPHTPLDGPGTDVPAGPDDPSDVALLLVSGGTTGLPKLIPRTHDDYAYNVRASAETCRFGPDTVYLAALPVAHNFALGCPGVLGALHAGGTAVLTDEPDPDAAFALMERERVTATALVPPTARIWAAATEWAEADLTALRLLQVGGARLLPEHAQQVRDAFGPVLQQVFGMAEGLLNYTEPDAPQDVVLHTQGRPLSLDDEIRVVDEHDRDVPPGTTGRLLTRGPYTLRGYYRADEHNATAFTADGYYRTGDLVRRTPTGHLVVEGRVKEQINRGGDKVAAAEVEEQLAHHPAVLDTAVVPVPDDLLGERTCAFVVPRPGATAPGRNEAAAFLRERGLAPYKVPDRIETLDALPVTAVGKTDKKALTELARKLAAGGSARKEGNPRS</sequence>
<dbReference type="Gene3D" id="2.30.38.10">
    <property type="entry name" value="Luciferase, Domain 3"/>
    <property type="match status" value="1"/>
</dbReference>
<evidence type="ECO:0000313" key="6">
    <source>
        <dbReference type="EMBL" id="QNP74804.1"/>
    </source>
</evidence>
<dbReference type="EMBL" id="CP060828">
    <property type="protein sequence ID" value="QNP74804.1"/>
    <property type="molecule type" value="Genomic_DNA"/>
</dbReference>
<proteinExistence type="predicted"/>
<gene>
    <name evidence="6" type="ORF">IAG44_38715</name>
</gene>
<evidence type="ECO:0000256" key="3">
    <source>
        <dbReference type="ARBA" id="ARBA00022840"/>
    </source>
</evidence>
<keyword evidence="2" id="KW-0547">Nucleotide-binding</keyword>
<organism evidence="6 7">
    <name type="scientific">Streptomyces roseirectus</name>
    <dbReference type="NCBI Taxonomy" id="2768066"/>
    <lineage>
        <taxon>Bacteria</taxon>
        <taxon>Bacillati</taxon>
        <taxon>Actinomycetota</taxon>
        <taxon>Actinomycetes</taxon>
        <taxon>Kitasatosporales</taxon>
        <taxon>Streptomycetaceae</taxon>
        <taxon>Streptomyces</taxon>
    </lineage>
</organism>
<keyword evidence="1" id="KW-0436">Ligase</keyword>
<dbReference type="InterPro" id="IPR050237">
    <property type="entry name" value="ATP-dep_AMP-bd_enzyme"/>
</dbReference>
<dbReference type="PANTHER" id="PTHR43767">
    <property type="entry name" value="LONG-CHAIN-FATTY-ACID--COA LIGASE"/>
    <property type="match status" value="1"/>
</dbReference>
<dbReference type="InterPro" id="IPR025110">
    <property type="entry name" value="AMP-bd_C"/>
</dbReference>
<dbReference type="Gene3D" id="3.40.50.980">
    <property type="match status" value="2"/>
</dbReference>